<keyword evidence="9 12" id="KW-0238">DNA-binding</keyword>
<evidence type="ECO:0000256" key="11">
    <source>
        <dbReference type="ARBA" id="ARBA00023306"/>
    </source>
</evidence>
<keyword evidence="11" id="KW-0131">Cell cycle</keyword>
<dbReference type="InterPro" id="IPR041024">
    <property type="entry name" value="Mcm6_C"/>
</dbReference>
<gene>
    <name evidence="14" type="ORF">OBRU01_07703</name>
</gene>
<evidence type="ECO:0000256" key="4">
    <source>
        <dbReference type="ARBA" id="ARBA00022705"/>
    </source>
</evidence>
<dbReference type="GO" id="GO:0042555">
    <property type="term" value="C:MCM complex"/>
    <property type="evidence" value="ECO:0007669"/>
    <property type="project" value="TreeGrafter"/>
</dbReference>
<dbReference type="InterPro" id="IPR031327">
    <property type="entry name" value="MCM"/>
</dbReference>
<reference evidence="14 15" key="1">
    <citation type="journal article" date="2015" name="Genome Biol. Evol.">
        <title>The genome of winter moth (Operophtera brumata) provides a genomic perspective on sexual dimorphism and phenology.</title>
        <authorList>
            <person name="Derks M.F."/>
            <person name="Smit S."/>
            <person name="Salis L."/>
            <person name="Schijlen E."/>
            <person name="Bossers A."/>
            <person name="Mateman C."/>
            <person name="Pijl A.S."/>
            <person name="de Ridder D."/>
            <person name="Groenen M.A."/>
            <person name="Visser M.E."/>
            <person name="Megens H.J."/>
        </authorList>
    </citation>
    <scope>NUCLEOTIDE SEQUENCE [LARGE SCALE GENOMIC DNA]</scope>
    <source>
        <strain evidence="14">WM2013NL</strain>
        <tissue evidence="14">Head and thorax</tissue>
    </source>
</reference>
<dbReference type="Pfam" id="PF18263">
    <property type="entry name" value="WHD_MCM6"/>
    <property type="match status" value="5"/>
</dbReference>
<dbReference type="SMART" id="SM00350">
    <property type="entry name" value="MCM"/>
    <property type="match status" value="1"/>
</dbReference>
<dbReference type="EC" id="3.6.4.12" evidence="3"/>
<evidence type="ECO:0000256" key="10">
    <source>
        <dbReference type="ARBA" id="ARBA00023242"/>
    </source>
</evidence>
<dbReference type="PROSITE" id="PS00847">
    <property type="entry name" value="MCM_1"/>
    <property type="match status" value="1"/>
</dbReference>
<dbReference type="GO" id="GO:0016787">
    <property type="term" value="F:hydrolase activity"/>
    <property type="evidence" value="ECO:0007669"/>
    <property type="project" value="UniProtKB-KW"/>
</dbReference>
<evidence type="ECO:0000256" key="2">
    <source>
        <dbReference type="ARBA" id="ARBA00008010"/>
    </source>
</evidence>
<keyword evidence="10" id="KW-0539">Nucleus</keyword>
<sequence length="519" mass="58437">MLFGGVAKTTMEEAGALMLADNGVCCIDEFDKMDLTDQVAIHEAMEQQTISIAKQNVALSAPIMSRFDLFFILIDECSEMVDYAIARKIVDLHCNKEEAYDCLESMVRLAEGMAKMHCSGHVTPNHVMEAYRYVLHGAGGVANHGASARVHGAARGGHGQDALQRARHSQPRHGGVQQLYISNTTSNQQMALRVSRVTLFKIQMTYWQGFPAAYKNVSSFAGEESAGMHKSAVVSWYLEQLVAQGTIEDEDELLERKTLVEKVIDRLMYHSAVVSWYLEQLVAQGSIEDEDELLERKTLVERVIDRLMYHSAVVSWYLEQLVAQGSIEDEDELLERKTLVERVIGRLMYHVSGPSCTILCMSAVVSWYLEQVVAQGSIEDEDELLERKTLVERVIDRLMYHVSGPSCTILCKSAVVSWYLEQLVAQGSIEDEDELLERKTLVERVIDRLMYHDQVIIPLSTTGLKASQRSSEQEVEDDPLLVVHPNYVVDTNVQGKTQFSGKLGYIKTMKDLFILFNLK</sequence>
<dbReference type="PANTHER" id="PTHR11630:SF43">
    <property type="entry name" value="DNA REPLICATION LICENSING FACTOR MCM6"/>
    <property type="match status" value="1"/>
</dbReference>
<dbReference type="STRING" id="104452.A0A0L7LIJ5"/>
<keyword evidence="8 12" id="KW-0067">ATP-binding</keyword>
<dbReference type="InterPro" id="IPR001208">
    <property type="entry name" value="MCM_dom"/>
</dbReference>
<name>A0A0L7LIJ5_OPEBR</name>
<proteinExistence type="inferred from homology"/>
<keyword evidence="15" id="KW-1185">Reference proteome</keyword>
<keyword evidence="6" id="KW-0378">Hydrolase</keyword>
<evidence type="ECO:0000256" key="7">
    <source>
        <dbReference type="ARBA" id="ARBA00022806"/>
    </source>
</evidence>
<dbReference type="GO" id="GO:1902969">
    <property type="term" value="P:mitotic DNA replication"/>
    <property type="evidence" value="ECO:0007669"/>
    <property type="project" value="TreeGrafter"/>
</dbReference>
<keyword evidence="4" id="KW-0235">DNA replication</keyword>
<dbReference type="Pfam" id="PF17855">
    <property type="entry name" value="MCM_lid"/>
    <property type="match status" value="1"/>
</dbReference>
<keyword evidence="7" id="KW-0347">Helicase</keyword>
<dbReference type="GO" id="GO:0005524">
    <property type="term" value="F:ATP binding"/>
    <property type="evidence" value="ECO:0007669"/>
    <property type="project" value="UniProtKB-KW"/>
</dbReference>
<dbReference type="PROSITE" id="PS50051">
    <property type="entry name" value="MCM_2"/>
    <property type="match status" value="1"/>
</dbReference>
<comment type="similarity">
    <text evidence="2 12">Belongs to the MCM family.</text>
</comment>
<accession>A0A0L7LIJ5</accession>
<dbReference type="Pfam" id="PF00493">
    <property type="entry name" value="MCM"/>
    <property type="match status" value="1"/>
</dbReference>
<evidence type="ECO:0000256" key="1">
    <source>
        <dbReference type="ARBA" id="ARBA00004123"/>
    </source>
</evidence>
<evidence type="ECO:0000256" key="6">
    <source>
        <dbReference type="ARBA" id="ARBA00022801"/>
    </source>
</evidence>
<comment type="caution">
    <text evidence="14">The sequence shown here is derived from an EMBL/GenBank/DDBJ whole genome shotgun (WGS) entry which is preliminary data.</text>
</comment>
<dbReference type="Gene3D" id="1.20.58.870">
    <property type="match status" value="5"/>
</dbReference>
<evidence type="ECO:0000256" key="5">
    <source>
        <dbReference type="ARBA" id="ARBA00022741"/>
    </source>
</evidence>
<dbReference type="GO" id="GO:0003697">
    <property type="term" value="F:single-stranded DNA binding"/>
    <property type="evidence" value="ECO:0007669"/>
    <property type="project" value="TreeGrafter"/>
</dbReference>
<evidence type="ECO:0000256" key="3">
    <source>
        <dbReference type="ARBA" id="ARBA00012551"/>
    </source>
</evidence>
<dbReference type="GO" id="GO:0000727">
    <property type="term" value="P:double-strand break repair via break-induced replication"/>
    <property type="evidence" value="ECO:0007669"/>
    <property type="project" value="TreeGrafter"/>
</dbReference>
<dbReference type="GO" id="GO:0005634">
    <property type="term" value="C:nucleus"/>
    <property type="evidence" value="ECO:0007669"/>
    <property type="project" value="UniProtKB-SubCell"/>
</dbReference>
<dbReference type="InterPro" id="IPR041562">
    <property type="entry name" value="MCM_lid"/>
</dbReference>
<evidence type="ECO:0000256" key="9">
    <source>
        <dbReference type="ARBA" id="ARBA00023125"/>
    </source>
</evidence>
<comment type="subcellular location">
    <subcellularLocation>
        <location evidence="1">Nucleus</location>
    </subcellularLocation>
</comment>
<dbReference type="PANTHER" id="PTHR11630">
    <property type="entry name" value="DNA REPLICATION LICENSING FACTOR MCM FAMILY MEMBER"/>
    <property type="match status" value="1"/>
</dbReference>
<evidence type="ECO:0000313" key="15">
    <source>
        <dbReference type="Proteomes" id="UP000037510"/>
    </source>
</evidence>
<feature type="domain" description="MCM C-terminal AAA(+) ATPase" evidence="13">
    <location>
        <begin position="13"/>
        <end position="89"/>
    </location>
</feature>
<keyword evidence="5 12" id="KW-0547">Nucleotide-binding</keyword>
<dbReference type="EMBL" id="JTDY01000962">
    <property type="protein sequence ID" value="KOB75267.1"/>
    <property type="molecule type" value="Genomic_DNA"/>
</dbReference>
<evidence type="ECO:0000313" key="14">
    <source>
        <dbReference type="EMBL" id="KOB75267.1"/>
    </source>
</evidence>
<organism evidence="14 15">
    <name type="scientific">Operophtera brumata</name>
    <name type="common">Winter moth</name>
    <name type="synonym">Phalaena brumata</name>
    <dbReference type="NCBI Taxonomy" id="104452"/>
    <lineage>
        <taxon>Eukaryota</taxon>
        <taxon>Metazoa</taxon>
        <taxon>Ecdysozoa</taxon>
        <taxon>Arthropoda</taxon>
        <taxon>Hexapoda</taxon>
        <taxon>Insecta</taxon>
        <taxon>Pterygota</taxon>
        <taxon>Neoptera</taxon>
        <taxon>Endopterygota</taxon>
        <taxon>Lepidoptera</taxon>
        <taxon>Glossata</taxon>
        <taxon>Ditrysia</taxon>
        <taxon>Geometroidea</taxon>
        <taxon>Geometridae</taxon>
        <taxon>Larentiinae</taxon>
        <taxon>Operophtera</taxon>
    </lineage>
</organism>
<protein>
    <recommendedName>
        <fullName evidence="3">DNA helicase</fullName>
        <ecNumber evidence="3">3.6.4.12</ecNumber>
    </recommendedName>
</protein>
<dbReference type="GO" id="GO:1990518">
    <property type="term" value="F:single-stranded 3'-5' DNA helicase activity"/>
    <property type="evidence" value="ECO:0007669"/>
    <property type="project" value="TreeGrafter"/>
</dbReference>
<evidence type="ECO:0000256" key="12">
    <source>
        <dbReference type="RuleBase" id="RU004070"/>
    </source>
</evidence>
<dbReference type="PRINTS" id="PR01657">
    <property type="entry name" value="MCMFAMILY"/>
</dbReference>
<dbReference type="Proteomes" id="UP000037510">
    <property type="component" value="Unassembled WGS sequence"/>
</dbReference>
<evidence type="ECO:0000259" key="13">
    <source>
        <dbReference type="PROSITE" id="PS50051"/>
    </source>
</evidence>
<dbReference type="AlphaFoldDB" id="A0A0L7LIJ5"/>
<dbReference type="InterPro" id="IPR027417">
    <property type="entry name" value="P-loop_NTPase"/>
</dbReference>
<feature type="non-terminal residue" evidence="14">
    <location>
        <position position="1"/>
    </location>
</feature>
<evidence type="ECO:0000256" key="8">
    <source>
        <dbReference type="ARBA" id="ARBA00022840"/>
    </source>
</evidence>
<dbReference type="InterPro" id="IPR018525">
    <property type="entry name" value="MCM_CS"/>
</dbReference>
<dbReference type="Gene3D" id="3.40.50.300">
    <property type="entry name" value="P-loop containing nucleotide triphosphate hydrolases"/>
    <property type="match status" value="2"/>
</dbReference>
<dbReference type="SUPFAM" id="SSF52540">
    <property type="entry name" value="P-loop containing nucleoside triphosphate hydrolases"/>
    <property type="match status" value="1"/>
</dbReference>
<feature type="non-terminal residue" evidence="14">
    <location>
        <position position="519"/>
    </location>
</feature>